<gene>
    <name evidence="1" type="ORF">SAMN04488514_101262</name>
</gene>
<reference evidence="1 2" key="1">
    <citation type="submission" date="2016-10" db="EMBL/GenBank/DDBJ databases">
        <authorList>
            <person name="de Groot N.N."/>
        </authorList>
    </citation>
    <scope>NUCLEOTIDE SEQUENCE [LARGE SCALE GENOMIC DNA]</scope>
    <source>
        <strain evidence="1 2">DSM 19886</strain>
    </source>
</reference>
<evidence type="ECO:0000313" key="1">
    <source>
        <dbReference type="EMBL" id="SDL28212.1"/>
    </source>
</evidence>
<dbReference type="STRING" id="192904.SAMN04488514_101262"/>
<organism evidence="1 2">
    <name type="scientific">Kriegella aquimaris</name>
    <dbReference type="NCBI Taxonomy" id="192904"/>
    <lineage>
        <taxon>Bacteria</taxon>
        <taxon>Pseudomonadati</taxon>
        <taxon>Bacteroidota</taxon>
        <taxon>Flavobacteriia</taxon>
        <taxon>Flavobacteriales</taxon>
        <taxon>Flavobacteriaceae</taxon>
        <taxon>Kriegella</taxon>
    </lineage>
</organism>
<keyword evidence="2" id="KW-1185">Reference proteome</keyword>
<evidence type="ECO:0000313" key="2">
    <source>
        <dbReference type="Proteomes" id="UP000199440"/>
    </source>
</evidence>
<dbReference type="AlphaFoldDB" id="A0A1G9ISX8"/>
<dbReference type="CDD" id="cd22784">
    <property type="entry name" value="DPBB_MltA_YuiC-like"/>
    <property type="match status" value="1"/>
</dbReference>
<name>A0A1G9ISX8_9FLAO</name>
<dbReference type="Proteomes" id="UP000199440">
    <property type="component" value="Unassembled WGS sequence"/>
</dbReference>
<dbReference type="PROSITE" id="PS51257">
    <property type="entry name" value="PROKAR_LIPOPROTEIN"/>
    <property type="match status" value="1"/>
</dbReference>
<protein>
    <submittedName>
        <fullName evidence="1">3D (Asp-Asp-Asp) domain-containing protein</fullName>
    </submittedName>
</protein>
<accession>A0A1G9ISX8</accession>
<proteinExistence type="predicted"/>
<dbReference type="EMBL" id="FNGV01000001">
    <property type="protein sequence ID" value="SDL28212.1"/>
    <property type="molecule type" value="Genomic_DNA"/>
</dbReference>
<sequence>MIMRQTRNQIWGLLVFVFMLGCDDNNYTWKPLEVTVSAYNSVESQTENHPMLAAWGDTLVPGEPSIAVSQDLINQGLGYMTKVKIEGLPGIYVVKDKMHRKWKNSIDIYMGNDIDKAKLWGIQGKTIYYAVEKRN</sequence>